<dbReference type="EMBL" id="CAJOBI010317157">
    <property type="protein sequence ID" value="CAF5178890.1"/>
    <property type="molecule type" value="Genomic_DNA"/>
</dbReference>
<name>A0A8S3HFK9_9BILA</name>
<keyword evidence="1" id="KW-0812">Transmembrane</keyword>
<evidence type="ECO:0000256" key="1">
    <source>
        <dbReference type="SAM" id="Phobius"/>
    </source>
</evidence>
<feature type="transmembrane region" description="Helical" evidence="1">
    <location>
        <begin position="31"/>
        <end position="54"/>
    </location>
</feature>
<comment type="caution">
    <text evidence="2">The sequence shown here is derived from an EMBL/GenBank/DDBJ whole genome shotgun (WGS) entry which is preliminary data.</text>
</comment>
<proteinExistence type="predicted"/>
<keyword evidence="1" id="KW-1133">Transmembrane helix</keyword>
<feature type="transmembrane region" description="Helical" evidence="1">
    <location>
        <begin position="66"/>
        <end position="88"/>
    </location>
</feature>
<accession>A0A8S3HFK9</accession>
<reference evidence="2" key="1">
    <citation type="submission" date="2021-02" db="EMBL/GenBank/DDBJ databases">
        <authorList>
            <person name="Nowell W R."/>
        </authorList>
    </citation>
    <scope>NUCLEOTIDE SEQUENCE</scope>
</reference>
<dbReference type="Proteomes" id="UP000676336">
    <property type="component" value="Unassembled WGS sequence"/>
</dbReference>
<sequence>QPLFSRQFHEYLVLSPIYPLYFCTLFRQCSWLIKTLFIIICSILQLYMLEYIWLTTNTYFSSINALHHYTAFTLIIFHNFLLIILSYIHEWLEKIDFIWFKQIDNERLIIIRQRNQLIKQTSFLLPLRVINYYLDTNSNLSLSQHYHYKYEQMGLLYVRFDLINNKDEYSLISFINNIEYTLKNNDKY</sequence>
<feature type="non-terminal residue" evidence="2">
    <location>
        <position position="188"/>
    </location>
</feature>
<gene>
    <name evidence="2" type="ORF">SMN809_LOCUS68321</name>
</gene>
<evidence type="ECO:0000313" key="3">
    <source>
        <dbReference type="Proteomes" id="UP000676336"/>
    </source>
</evidence>
<organism evidence="2 3">
    <name type="scientific">Rotaria magnacalcarata</name>
    <dbReference type="NCBI Taxonomy" id="392030"/>
    <lineage>
        <taxon>Eukaryota</taxon>
        <taxon>Metazoa</taxon>
        <taxon>Spiralia</taxon>
        <taxon>Gnathifera</taxon>
        <taxon>Rotifera</taxon>
        <taxon>Eurotatoria</taxon>
        <taxon>Bdelloidea</taxon>
        <taxon>Philodinida</taxon>
        <taxon>Philodinidae</taxon>
        <taxon>Rotaria</taxon>
    </lineage>
</organism>
<dbReference type="AlphaFoldDB" id="A0A8S3HFK9"/>
<protein>
    <submittedName>
        <fullName evidence="2">Uncharacterized protein</fullName>
    </submittedName>
</protein>
<keyword evidence="1" id="KW-0472">Membrane</keyword>
<feature type="non-terminal residue" evidence="2">
    <location>
        <position position="1"/>
    </location>
</feature>
<evidence type="ECO:0000313" key="2">
    <source>
        <dbReference type="EMBL" id="CAF5178890.1"/>
    </source>
</evidence>